<dbReference type="EMBL" id="RBKT01000001">
    <property type="protein sequence ID" value="RKR92710.1"/>
    <property type="molecule type" value="Genomic_DNA"/>
</dbReference>
<evidence type="ECO:0000313" key="2">
    <source>
        <dbReference type="Proteomes" id="UP000277671"/>
    </source>
</evidence>
<reference evidence="1 2" key="1">
    <citation type="submission" date="2018-10" db="EMBL/GenBank/DDBJ databases">
        <title>Sequencing the genomes of 1000 actinobacteria strains.</title>
        <authorList>
            <person name="Klenk H.-P."/>
        </authorList>
    </citation>
    <scope>NUCLEOTIDE SEQUENCE [LARGE SCALE GENOMIC DNA]</scope>
    <source>
        <strain evidence="1 2">DSM 45175</strain>
    </source>
</reference>
<dbReference type="RefSeq" id="WP_121160663.1">
    <property type="nucleotide sequence ID" value="NZ_RBKT01000001.1"/>
</dbReference>
<dbReference type="AlphaFoldDB" id="A0A495JUP2"/>
<name>A0A495JUP2_9ACTN</name>
<sequence length="138" mass="15279">MATTRTAPKATTGTKAINTALDAGFEITEHGATNGRYRHHLVAADGRALIIDTALGTGRFLNAEGRSRSYWNASYLGARSLKALRELLAAGSKTPEQMPAQAAEQRSSELTDMHLAALDNERRLRNDLRRERRHFYGR</sequence>
<evidence type="ECO:0000313" key="1">
    <source>
        <dbReference type="EMBL" id="RKR92710.1"/>
    </source>
</evidence>
<accession>A0A495JUP2</accession>
<dbReference type="Proteomes" id="UP000277671">
    <property type="component" value="Unassembled WGS sequence"/>
</dbReference>
<protein>
    <submittedName>
        <fullName evidence="1">Uncharacterized protein</fullName>
    </submittedName>
</protein>
<keyword evidence="2" id="KW-1185">Reference proteome</keyword>
<organism evidence="1 2">
    <name type="scientific">Micromonospora pisi</name>
    <dbReference type="NCBI Taxonomy" id="589240"/>
    <lineage>
        <taxon>Bacteria</taxon>
        <taxon>Bacillati</taxon>
        <taxon>Actinomycetota</taxon>
        <taxon>Actinomycetes</taxon>
        <taxon>Micromonosporales</taxon>
        <taxon>Micromonosporaceae</taxon>
        <taxon>Micromonospora</taxon>
    </lineage>
</organism>
<gene>
    <name evidence="1" type="ORF">BDK92_7188</name>
</gene>
<comment type="caution">
    <text evidence="1">The sequence shown here is derived from an EMBL/GenBank/DDBJ whole genome shotgun (WGS) entry which is preliminary data.</text>
</comment>
<proteinExistence type="predicted"/>